<dbReference type="InterPro" id="IPR013901">
    <property type="entry name" value="Anthrone_oxy"/>
</dbReference>
<organism evidence="2">
    <name type="scientific">Streptomyces griseus</name>
    <dbReference type="NCBI Taxonomy" id="1911"/>
    <lineage>
        <taxon>Bacteria</taxon>
        <taxon>Bacillati</taxon>
        <taxon>Actinomycetota</taxon>
        <taxon>Actinomycetes</taxon>
        <taxon>Kitasatosporales</taxon>
        <taxon>Streptomycetaceae</taxon>
        <taxon>Streptomyces</taxon>
    </lineage>
</organism>
<reference evidence="2" key="1">
    <citation type="journal article" date="2005" name="J. Am. Chem. Soc.">
        <title>Cloning, sequencing, analysis, and heterologous expression of the fredericamycin biosynthetic gene cluster from Streptomyces griseus.</title>
        <authorList>
            <person name="Wendt-Pienkowski E."/>
            <person name="Huang Y."/>
            <person name="Zhang J."/>
            <person name="Li B."/>
            <person name="Jiang H."/>
            <person name="Kwon H."/>
            <person name="Hutchinson C.R."/>
            <person name="Shen B."/>
        </authorList>
    </citation>
    <scope>NUCLEOTIDE SEQUENCE</scope>
</reference>
<feature type="transmembrane region" description="Helical" evidence="1">
    <location>
        <begin position="80"/>
        <end position="99"/>
    </location>
</feature>
<reference evidence="2" key="2">
    <citation type="submission" date="2006-01" db="EMBL/GenBank/DDBJ databases">
        <title>Fredericamycin biosynthetic gene cluster.</title>
        <authorList>
            <person name="Wendt-Pienkowski E."/>
            <person name="Kwon H.-K."/>
            <person name="Hutchinson C.R."/>
            <person name="Shen B."/>
        </authorList>
    </citation>
    <scope>NUCLEOTIDE SEQUENCE</scope>
</reference>
<keyword evidence="1" id="KW-0472">Membrane</keyword>
<keyword evidence="1" id="KW-1133">Transmembrane helix</keyword>
<feature type="transmembrane region" description="Helical" evidence="1">
    <location>
        <begin position="129"/>
        <end position="148"/>
    </location>
</feature>
<evidence type="ECO:0000313" key="2">
    <source>
        <dbReference type="EMBL" id="AAQ08923.1"/>
    </source>
</evidence>
<keyword evidence="1" id="KW-0812">Transmembrane</keyword>
<accession>Q2MGC4</accession>
<proteinExistence type="predicted"/>
<feature type="transmembrane region" description="Helical" evidence="1">
    <location>
        <begin position="6"/>
        <end position="33"/>
    </location>
</feature>
<dbReference type="AlphaFoldDB" id="Q2MGC4"/>
<keyword evidence="2" id="KW-0503">Monooxygenase</keyword>
<dbReference type="Pfam" id="PF08592">
    <property type="entry name" value="Anthrone_oxy"/>
    <property type="match status" value="1"/>
</dbReference>
<dbReference type="EMBL" id="AF525490">
    <property type="protein sequence ID" value="AAQ08923.1"/>
    <property type="molecule type" value="Genomic_DNA"/>
</dbReference>
<protein>
    <submittedName>
        <fullName evidence="2">Putative monooxygenase</fullName>
    </submittedName>
</protein>
<name>Q2MGC4_STRGR</name>
<evidence type="ECO:0000256" key="1">
    <source>
        <dbReference type="SAM" id="Phobius"/>
    </source>
</evidence>
<keyword evidence="2" id="KW-0560">Oxidoreductase</keyword>
<feature type="transmembrane region" description="Helical" evidence="1">
    <location>
        <begin position="54"/>
        <end position="74"/>
    </location>
</feature>
<dbReference type="GO" id="GO:0004497">
    <property type="term" value="F:monooxygenase activity"/>
    <property type="evidence" value="ECO:0007669"/>
    <property type="project" value="UniProtKB-KW"/>
</dbReference>
<sequence length="149" mass="15327">MMLEEVLSGVVLAGTGTVTGVFVAVAVSVGPAMSAMGRAEYLRAHALLGKGYHPLMPILVNIVTLSGFALAFLAGAPGNVLFPLASVLLIGVQAVSHLGNVPINRSLSGLAAAGSWVDPRPQWRAWHRLRTVLAALALAAVTVAVLTAR</sequence>